<dbReference type="AlphaFoldDB" id="A0A4R4KC01"/>
<comment type="caution">
    <text evidence="1">The sequence shown here is derived from an EMBL/GenBank/DDBJ whole genome shotgun (WGS) entry which is preliminary data.</text>
</comment>
<dbReference type="OrthoDB" id="9809953at2"/>
<evidence type="ECO:0000313" key="2">
    <source>
        <dbReference type="Proteomes" id="UP000295706"/>
    </source>
</evidence>
<evidence type="ECO:0000313" key="1">
    <source>
        <dbReference type="EMBL" id="TDB65358.1"/>
    </source>
</evidence>
<dbReference type="NCBIfam" id="NF033711">
    <property type="entry name" value="T9SS_PorQ"/>
    <property type="match status" value="1"/>
</dbReference>
<keyword evidence="2" id="KW-1185">Reference proteome</keyword>
<dbReference type="RefSeq" id="WP_132117761.1">
    <property type="nucleotide sequence ID" value="NZ_SMJU01000006.1"/>
</dbReference>
<sequence length="344" mass="37759">MHLRLTLFAGLIFVLTSLPSLSQPTGGRSGLSFLQLPAQARLSALGTRAISLPGNDAALFMQNPAALDTTKSGSLSLSMMPHLADTRLLTLAYAQSIGSTAGVWAGGIHYFNYGTFTETDASGNEIGQFRAADYAVSMGYGHTIQHITVGASAKFIGSGVASYQLWGLALDWGALFKHPRQDFTAGFVVKNMGFLRQNYGGSEPPPLPFDVRIGLTFKPQYMPVRISLTAHHLNAFDIVYNDPDLFFEFDANGNQIPRKVALPEQLLRHLSLGTELMLHAQFRLMLGYDHLLRQELRLQNRSGFEGISTGAWLRIKQLEISYGRTQFNAGRASHTLSAQLRLKN</sequence>
<dbReference type="EMBL" id="SMJU01000006">
    <property type="protein sequence ID" value="TDB65358.1"/>
    <property type="molecule type" value="Genomic_DNA"/>
</dbReference>
<name>A0A4R4KC01_9BACT</name>
<dbReference type="NCBIfam" id="NF033709">
    <property type="entry name" value="PorV_fam"/>
    <property type="match status" value="1"/>
</dbReference>
<organism evidence="1 2">
    <name type="scientific">Arundinibacter roseus</name>
    <dbReference type="NCBI Taxonomy" id="2070510"/>
    <lineage>
        <taxon>Bacteria</taxon>
        <taxon>Pseudomonadati</taxon>
        <taxon>Bacteroidota</taxon>
        <taxon>Cytophagia</taxon>
        <taxon>Cytophagales</taxon>
        <taxon>Spirosomataceae</taxon>
        <taxon>Arundinibacter</taxon>
    </lineage>
</organism>
<reference evidence="1 2" key="1">
    <citation type="submission" date="2019-02" db="EMBL/GenBank/DDBJ databases">
        <title>Arundinibacter roseus gen. nov., sp. nov., a new member of the family Cytophagaceae.</title>
        <authorList>
            <person name="Szuroczki S."/>
            <person name="Khayer B."/>
            <person name="Sproer C."/>
            <person name="Toumi M."/>
            <person name="Szabo A."/>
            <person name="Felfoldi T."/>
            <person name="Schumann P."/>
            <person name="Toth E."/>
        </authorList>
    </citation>
    <scope>NUCLEOTIDE SEQUENCE [LARGE SCALE GENOMIC DNA]</scope>
    <source>
        <strain evidence="1 2">DMA-k-7a</strain>
    </source>
</reference>
<accession>A0A4R4KC01</accession>
<protein>
    <submittedName>
        <fullName evidence="1">Type IX secretion system protein PorQ</fullName>
    </submittedName>
</protein>
<gene>
    <name evidence="1" type="primary">porQ</name>
    <name evidence="1" type="ORF">EZE20_11725</name>
</gene>
<dbReference type="Proteomes" id="UP000295706">
    <property type="component" value="Unassembled WGS sequence"/>
</dbReference>
<proteinExistence type="predicted"/>